<dbReference type="GeneID" id="19468866"/>
<sequence length="541" mass="61638">MSQKMELLMHTLVFINYICYVLLAASAIYRLLVFPLFITRLSKIPAAHPLCNVTSLWIYYIRWADIENRTIQRLHKQKGPILRIGPNELSVNCYEEGIKTIYGGGFEKTEFYPRRFANYDGVINIFTTLDSKSHSHRKRMVSNIYSKSFILSSPTVHTTSKVVIYKRLLPLIQQHATTGISIETLSLNYSYSMDAFTAYQFGLGLGTNFIQDVKTRDWYLGNYFAIRPYMFWIGDGYKIWSLLMRIGVNIIPTKVLDAFPEIQAYNLELCDKAEALLSDARALSIEDVPVIYSQERSAMRKDIDAKRFQNPHFLKTEQDYPRRLEIASDMFDMNAAALETSGITLTYLYYELSRHPELQTKLRQELLTLSPTFSFPVPEGQEPELPDSKEVDRLPLLDAILQETLRLYQAVPGRQPRITPAKGCTLAGYSDIPGGVVVQSYGSVLHRNPAVFPDPANWKPERWLNAGEEELKEMKRWFWAFGSGGRMCVGTHVAIHNMKSAIAAIYTNYTTTVVSAGDMAQSDGFMGDPVGKNVVLQFYHV</sequence>
<comment type="similarity">
    <text evidence="2 6">Belongs to the cytochrome P450 family.</text>
</comment>
<dbReference type="GO" id="GO:0020037">
    <property type="term" value="F:heme binding"/>
    <property type="evidence" value="ECO:0007669"/>
    <property type="project" value="InterPro"/>
</dbReference>
<dbReference type="CDD" id="cd11059">
    <property type="entry name" value="CYP_fungal"/>
    <property type="match status" value="1"/>
</dbReference>
<evidence type="ECO:0000256" key="4">
    <source>
        <dbReference type="ARBA" id="ARBA00023004"/>
    </source>
</evidence>
<gene>
    <name evidence="8" type="ORF">GLAREA_09819</name>
</gene>
<feature type="binding site" description="axial binding residue" evidence="5">
    <location>
        <position position="488"/>
    </location>
    <ligand>
        <name>heme</name>
        <dbReference type="ChEBI" id="CHEBI:30413"/>
    </ligand>
    <ligandPart>
        <name>Fe</name>
        <dbReference type="ChEBI" id="CHEBI:18248"/>
    </ligandPart>
</feature>
<dbReference type="InterPro" id="IPR001128">
    <property type="entry name" value="Cyt_P450"/>
</dbReference>
<keyword evidence="7" id="KW-0472">Membrane</keyword>
<protein>
    <submittedName>
        <fullName evidence="8">Cytochrome P450</fullName>
    </submittedName>
</protein>
<evidence type="ECO:0000313" key="9">
    <source>
        <dbReference type="Proteomes" id="UP000016922"/>
    </source>
</evidence>
<evidence type="ECO:0000313" key="8">
    <source>
        <dbReference type="EMBL" id="EPE28698.1"/>
    </source>
</evidence>
<dbReference type="SUPFAM" id="SSF48264">
    <property type="entry name" value="Cytochrome P450"/>
    <property type="match status" value="1"/>
</dbReference>
<accession>S3DQE2</accession>
<dbReference type="PRINTS" id="PR00385">
    <property type="entry name" value="P450"/>
</dbReference>
<dbReference type="PANTHER" id="PTHR24305:SF166">
    <property type="entry name" value="CYTOCHROME P450 12A4, MITOCHONDRIAL-RELATED"/>
    <property type="match status" value="1"/>
</dbReference>
<evidence type="ECO:0000256" key="1">
    <source>
        <dbReference type="ARBA" id="ARBA00001971"/>
    </source>
</evidence>
<dbReference type="KEGG" id="glz:GLAREA_09819"/>
<dbReference type="InterPro" id="IPR050121">
    <property type="entry name" value="Cytochrome_P450_monoxygenase"/>
</dbReference>
<evidence type="ECO:0000256" key="2">
    <source>
        <dbReference type="ARBA" id="ARBA00010617"/>
    </source>
</evidence>
<dbReference type="InterPro" id="IPR002403">
    <property type="entry name" value="Cyt_P450_E_grp-IV"/>
</dbReference>
<organism evidence="8 9">
    <name type="scientific">Glarea lozoyensis (strain ATCC 20868 / MF5171)</name>
    <dbReference type="NCBI Taxonomy" id="1116229"/>
    <lineage>
        <taxon>Eukaryota</taxon>
        <taxon>Fungi</taxon>
        <taxon>Dikarya</taxon>
        <taxon>Ascomycota</taxon>
        <taxon>Pezizomycotina</taxon>
        <taxon>Leotiomycetes</taxon>
        <taxon>Helotiales</taxon>
        <taxon>Helotiaceae</taxon>
        <taxon>Glarea</taxon>
    </lineage>
</organism>
<dbReference type="EMBL" id="KE145368">
    <property type="protein sequence ID" value="EPE28698.1"/>
    <property type="molecule type" value="Genomic_DNA"/>
</dbReference>
<keyword evidence="9" id="KW-1185">Reference proteome</keyword>
<keyword evidence="6" id="KW-0503">Monooxygenase</keyword>
<dbReference type="PROSITE" id="PS00086">
    <property type="entry name" value="CYTOCHROME_P450"/>
    <property type="match status" value="1"/>
</dbReference>
<proteinExistence type="inferred from homology"/>
<dbReference type="HOGENOM" id="CLU_001570_14_2_1"/>
<dbReference type="OrthoDB" id="1470350at2759"/>
<keyword evidence="7" id="KW-0812">Transmembrane</keyword>
<dbReference type="eggNOG" id="KOG0158">
    <property type="taxonomic scope" value="Eukaryota"/>
</dbReference>
<evidence type="ECO:0000256" key="6">
    <source>
        <dbReference type="RuleBase" id="RU000461"/>
    </source>
</evidence>
<dbReference type="RefSeq" id="XP_008084606.1">
    <property type="nucleotide sequence ID" value="XM_008086415.1"/>
</dbReference>
<dbReference type="InterPro" id="IPR036396">
    <property type="entry name" value="Cyt_P450_sf"/>
</dbReference>
<evidence type="ECO:0000256" key="5">
    <source>
        <dbReference type="PIRSR" id="PIRSR602403-1"/>
    </source>
</evidence>
<keyword evidence="6" id="KW-0560">Oxidoreductase</keyword>
<feature type="transmembrane region" description="Helical" evidence="7">
    <location>
        <begin position="12"/>
        <end position="38"/>
    </location>
</feature>
<dbReference type="GO" id="GO:0004497">
    <property type="term" value="F:monooxygenase activity"/>
    <property type="evidence" value="ECO:0007669"/>
    <property type="project" value="UniProtKB-KW"/>
</dbReference>
<dbReference type="PRINTS" id="PR00465">
    <property type="entry name" value="EP450IV"/>
</dbReference>
<keyword evidence="5 6" id="KW-0349">Heme</keyword>
<name>S3DQE2_GLAL2</name>
<keyword evidence="4 5" id="KW-0408">Iron</keyword>
<evidence type="ECO:0000256" key="7">
    <source>
        <dbReference type="SAM" id="Phobius"/>
    </source>
</evidence>
<dbReference type="Pfam" id="PF00067">
    <property type="entry name" value="p450"/>
    <property type="match status" value="1"/>
</dbReference>
<dbReference type="Gene3D" id="1.10.630.10">
    <property type="entry name" value="Cytochrome P450"/>
    <property type="match status" value="1"/>
</dbReference>
<dbReference type="OMA" id="ALANLYW"/>
<keyword evidence="3 5" id="KW-0479">Metal-binding</keyword>
<dbReference type="PANTHER" id="PTHR24305">
    <property type="entry name" value="CYTOCHROME P450"/>
    <property type="match status" value="1"/>
</dbReference>
<dbReference type="AlphaFoldDB" id="S3DQE2"/>
<comment type="cofactor">
    <cofactor evidence="1 5">
        <name>heme</name>
        <dbReference type="ChEBI" id="CHEBI:30413"/>
    </cofactor>
</comment>
<dbReference type="GO" id="GO:0016705">
    <property type="term" value="F:oxidoreductase activity, acting on paired donors, with incorporation or reduction of molecular oxygen"/>
    <property type="evidence" value="ECO:0007669"/>
    <property type="project" value="InterPro"/>
</dbReference>
<keyword evidence="7" id="KW-1133">Transmembrane helix</keyword>
<dbReference type="GO" id="GO:0005506">
    <property type="term" value="F:iron ion binding"/>
    <property type="evidence" value="ECO:0007669"/>
    <property type="project" value="InterPro"/>
</dbReference>
<evidence type="ECO:0000256" key="3">
    <source>
        <dbReference type="ARBA" id="ARBA00022723"/>
    </source>
</evidence>
<reference evidence="8 9" key="1">
    <citation type="journal article" date="2013" name="BMC Genomics">
        <title>Genomics-driven discovery of the pneumocandin biosynthetic gene cluster in the fungus Glarea lozoyensis.</title>
        <authorList>
            <person name="Chen L."/>
            <person name="Yue Q."/>
            <person name="Zhang X."/>
            <person name="Xiang M."/>
            <person name="Wang C."/>
            <person name="Li S."/>
            <person name="Che Y."/>
            <person name="Ortiz-Lopez F.J."/>
            <person name="Bills G.F."/>
            <person name="Liu X."/>
            <person name="An Z."/>
        </authorList>
    </citation>
    <scope>NUCLEOTIDE SEQUENCE [LARGE SCALE GENOMIC DNA]</scope>
    <source>
        <strain evidence="9">ATCC 20868 / MF5171</strain>
    </source>
</reference>
<dbReference type="Proteomes" id="UP000016922">
    <property type="component" value="Unassembled WGS sequence"/>
</dbReference>
<dbReference type="InterPro" id="IPR017972">
    <property type="entry name" value="Cyt_P450_CS"/>
</dbReference>